<dbReference type="EMBL" id="JAAGKO020000024">
    <property type="protein sequence ID" value="MDI5964489.1"/>
    <property type="molecule type" value="Genomic_DNA"/>
</dbReference>
<evidence type="ECO:0000313" key="5">
    <source>
        <dbReference type="EMBL" id="MDI5970780.1"/>
    </source>
</evidence>
<dbReference type="InterPro" id="IPR006162">
    <property type="entry name" value="Ppantetheine_attach_site"/>
</dbReference>
<dbReference type="AlphaFoldDB" id="A0AA90H4R6"/>
<dbReference type="PROSITE" id="PS00012">
    <property type="entry name" value="PHOSPHOPANTETHEINE"/>
    <property type="match status" value="1"/>
</dbReference>
<evidence type="ECO:0000313" key="4">
    <source>
        <dbReference type="EMBL" id="MDI5964489.1"/>
    </source>
</evidence>
<dbReference type="SUPFAM" id="SSF47336">
    <property type="entry name" value="ACP-like"/>
    <property type="match status" value="1"/>
</dbReference>
<evidence type="ECO:0000256" key="2">
    <source>
        <dbReference type="ARBA" id="ARBA00022553"/>
    </source>
</evidence>
<dbReference type="GO" id="GO:0031177">
    <property type="term" value="F:phosphopantetheine binding"/>
    <property type="evidence" value="ECO:0007669"/>
    <property type="project" value="InterPro"/>
</dbReference>
<evidence type="ECO:0000256" key="1">
    <source>
        <dbReference type="ARBA" id="ARBA00022450"/>
    </source>
</evidence>
<evidence type="ECO:0000259" key="3">
    <source>
        <dbReference type="PROSITE" id="PS50075"/>
    </source>
</evidence>
<dbReference type="Pfam" id="PF00550">
    <property type="entry name" value="PP-binding"/>
    <property type="match status" value="1"/>
</dbReference>
<dbReference type="EMBL" id="JABXJJ020000017">
    <property type="protein sequence ID" value="MDI5970780.1"/>
    <property type="molecule type" value="Genomic_DNA"/>
</dbReference>
<dbReference type="Proteomes" id="UP001156398">
    <property type="component" value="Unassembled WGS sequence"/>
</dbReference>
<accession>A0AA90H4R6</accession>
<sequence length="84" mass="8816">MRVPPEDVAAVVRDTICEVLGVEPGALRDETDLEAEYGIDSLELMAVGTRLEQVLGVRIDAGELARARTVGQAVALLGGRVATA</sequence>
<protein>
    <submittedName>
        <fullName evidence="5">Acyl carrier protein</fullName>
    </submittedName>
</protein>
<evidence type="ECO:0000313" key="6">
    <source>
        <dbReference type="Proteomes" id="UP001156398"/>
    </source>
</evidence>
<dbReference type="InterPro" id="IPR020806">
    <property type="entry name" value="PKS_PP-bd"/>
</dbReference>
<organism evidence="5">
    <name type="scientific">Streptantibioticus silvisoli</name>
    <dbReference type="NCBI Taxonomy" id="2705255"/>
    <lineage>
        <taxon>Bacteria</taxon>
        <taxon>Bacillati</taxon>
        <taxon>Actinomycetota</taxon>
        <taxon>Actinomycetes</taxon>
        <taxon>Kitasatosporales</taxon>
        <taxon>Streptomycetaceae</taxon>
        <taxon>Streptantibioticus</taxon>
    </lineage>
</organism>
<comment type="caution">
    <text evidence="5">The sequence shown here is derived from an EMBL/GenBank/DDBJ whole genome shotgun (WGS) entry which is preliminary data.</text>
</comment>
<dbReference type="InterPro" id="IPR009081">
    <property type="entry name" value="PP-bd_ACP"/>
</dbReference>
<dbReference type="RefSeq" id="WP_271315917.1">
    <property type="nucleotide sequence ID" value="NZ_JAAGKO020000024.1"/>
</dbReference>
<dbReference type="InterPro" id="IPR036736">
    <property type="entry name" value="ACP-like_sf"/>
</dbReference>
<dbReference type="GO" id="GO:0017000">
    <property type="term" value="P:antibiotic biosynthetic process"/>
    <property type="evidence" value="ECO:0007669"/>
    <property type="project" value="UniProtKB-ARBA"/>
</dbReference>
<keyword evidence="1" id="KW-0596">Phosphopantetheine</keyword>
<dbReference type="SMART" id="SM00823">
    <property type="entry name" value="PKS_PP"/>
    <property type="match status" value="1"/>
</dbReference>
<dbReference type="Gene3D" id="1.10.1200.10">
    <property type="entry name" value="ACP-like"/>
    <property type="match status" value="1"/>
</dbReference>
<feature type="domain" description="Carrier" evidence="3">
    <location>
        <begin position="3"/>
        <end position="81"/>
    </location>
</feature>
<keyword evidence="6" id="KW-1185">Reference proteome</keyword>
<name>A0AA90H4R6_9ACTN</name>
<keyword evidence="2" id="KW-0597">Phosphoprotein</keyword>
<dbReference type="PROSITE" id="PS50075">
    <property type="entry name" value="CARRIER"/>
    <property type="match status" value="1"/>
</dbReference>
<proteinExistence type="predicted"/>
<reference evidence="5 6" key="1">
    <citation type="submission" date="2023-05" db="EMBL/GenBank/DDBJ databases">
        <title>Streptantibioticus silvisoli sp. nov., acidotolerant actinomycetes 1 from pine litter.</title>
        <authorList>
            <person name="Swiecimska M."/>
            <person name="Golinska P."/>
            <person name="Sangal V."/>
            <person name="Wachnowicz B."/>
            <person name="Goodfellow M."/>
        </authorList>
    </citation>
    <scope>NUCLEOTIDE SEQUENCE</scope>
    <source>
        <strain evidence="5">SL13</strain>
        <strain evidence="4 6">SL54</strain>
    </source>
</reference>
<gene>
    <name evidence="4" type="ORF">POF43_017450</name>
    <name evidence="5" type="ORF">POF50_015765</name>
</gene>